<proteinExistence type="predicted"/>
<dbReference type="PROSITE" id="PS51352">
    <property type="entry name" value="THIOREDOXIN_2"/>
    <property type="match status" value="1"/>
</dbReference>
<keyword evidence="2" id="KW-0201">Cytochrome c-type biogenesis</keyword>
<feature type="domain" description="Thioredoxin" evidence="6">
    <location>
        <begin position="244"/>
        <end position="382"/>
    </location>
</feature>
<evidence type="ECO:0000256" key="2">
    <source>
        <dbReference type="ARBA" id="ARBA00022748"/>
    </source>
</evidence>
<dbReference type="EMBL" id="AP035785">
    <property type="protein sequence ID" value="BFO71709.1"/>
    <property type="molecule type" value="Genomic_DNA"/>
</dbReference>
<evidence type="ECO:0000256" key="1">
    <source>
        <dbReference type="ARBA" id="ARBA00004196"/>
    </source>
</evidence>
<dbReference type="PANTHER" id="PTHR42852:SF6">
    <property type="entry name" value="THIOL:DISULFIDE INTERCHANGE PROTEIN DSBE"/>
    <property type="match status" value="1"/>
</dbReference>
<keyword evidence="5" id="KW-0732">Signal</keyword>
<organism evidence="7">
    <name type="scientific">Prevotella sp. GTC17253</name>
    <dbReference type="NCBI Taxonomy" id="3236793"/>
    <lineage>
        <taxon>Bacteria</taxon>
        <taxon>Pseudomonadati</taxon>
        <taxon>Bacteroidota</taxon>
        <taxon>Bacteroidia</taxon>
        <taxon>Bacteroidales</taxon>
        <taxon>Prevotellaceae</taxon>
        <taxon>Prevotella</taxon>
    </lineage>
</organism>
<sequence length="382" mass="42954">MMKNKLYTTLLAGLMMGAAVSAQAADDLLHIKGKLANFGDSAVVVYGPLGGKPQQTNILLKDGTFDFTLPIKEIAYLQMATPATMRDEERTILHVVGAPGETVELNGDMKTGYNISGSKFYQQYHEVDLLLENSTKELQEFSNAMQKRLDAGENRGQIMKEYNEKAPALEEKAQQSMLDFIRQHPSYEPSAIIISHFNDVKKMEQAIALLTAEVQNGRMKSYYSYFLDRAKRRAAKEEQAAKAQAVGVQAPDFTLTDLQGKALALSSLRGKYVVLDFWGSWCIWCVRGFPKMKEYYNKYKGQFEILGIDCGDSDEKWRAAVKKHDLPWLHVYNPKDSKVQTDYAIQGFPTKIIVGPDGKIVKTIVGEDPEFYTILDDLFGKK</sequence>
<dbReference type="CDD" id="cd02966">
    <property type="entry name" value="TlpA_like_family"/>
    <property type="match status" value="1"/>
</dbReference>
<dbReference type="Gene3D" id="3.40.30.10">
    <property type="entry name" value="Glutaredoxin"/>
    <property type="match status" value="1"/>
</dbReference>
<evidence type="ECO:0000259" key="6">
    <source>
        <dbReference type="PROSITE" id="PS51352"/>
    </source>
</evidence>
<evidence type="ECO:0000256" key="4">
    <source>
        <dbReference type="ARBA" id="ARBA00023284"/>
    </source>
</evidence>
<feature type="signal peptide" evidence="5">
    <location>
        <begin position="1"/>
        <end position="24"/>
    </location>
</feature>
<accession>A0AB33IQE0</accession>
<feature type="chain" id="PRO_5044305993" description="Thioredoxin domain-containing protein" evidence="5">
    <location>
        <begin position="25"/>
        <end position="382"/>
    </location>
</feature>
<comment type="subcellular location">
    <subcellularLocation>
        <location evidence="1">Cell envelope</location>
    </subcellularLocation>
</comment>
<dbReference type="GO" id="GO:0030313">
    <property type="term" value="C:cell envelope"/>
    <property type="evidence" value="ECO:0007669"/>
    <property type="project" value="UniProtKB-SubCell"/>
</dbReference>
<dbReference type="InterPro" id="IPR050553">
    <property type="entry name" value="Thioredoxin_ResA/DsbE_sf"/>
</dbReference>
<dbReference type="InterPro" id="IPR013766">
    <property type="entry name" value="Thioredoxin_domain"/>
</dbReference>
<dbReference type="Pfam" id="PF00578">
    <property type="entry name" value="AhpC-TSA"/>
    <property type="match status" value="1"/>
</dbReference>
<dbReference type="InterPro" id="IPR000866">
    <property type="entry name" value="AhpC/TSA"/>
</dbReference>
<dbReference type="GO" id="GO:0017004">
    <property type="term" value="P:cytochrome complex assembly"/>
    <property type="evidence" value="ECO:0007669"/>
    <property type="project" value="UniProtKB-KW"/>
</dbReference>
<dbReference type="PANTHER" id="PTHR42852">
    <property type="entry name" value="THIOL:DISULFIDE INTERCHANGE PROTEIN DSBE"/>
    <property type="match status" value="1"/>
</dbReference>
<protein>
    <recommendedName>
        <fullName evidence="6">Thioredoxin domain-containing protein</fullName>
    </recommendedName>
</protein>
<evidence type="ECO:0000313" key="7">
    <source>
        <dbReference type="EMBL" id="BFO71709.1"/>
    </source>
</evidence>
<evidence type="ECO:0000256" key="5">
    <source>
        <dbReference type="SAM" id="SignalP"/>
    </source>
</evidence>
<dbReference type="SUPFAM" id="SSF52833">
    <property type="entry name" value="Thioredoxin-like"/>
    <property type="match status" value="1"/>
</dbReference>
<keyword evidence="4" id="KW-0676">Redox-active center</keyword>
<dbReference type="AlphaFoldDB" id="A0AB33IQE0"/>
<gene>
    <name evidence="7" type="ORF">GTC17253_16750</name>
</gene>
<keyword evidence="3" id="KW-1015">Disulfide bond</keyword>
<evidence type="ECO:0000256" key="3">
    <source>
        <dbReference type="ARBA" id="ARBA00023157"/>
    </source>
</evidence>
<name>A0AB33IQE0_9BACT</name>
<reference evidence="7" key="1">
    <citation type="submission" date="2024-07" db="EMBL/GenBank/DDBJ databases">
        <title>Complete genome sequence of Prevotella sp. YM-2024 GTC17253.</title>
        <authorList>
            <person name="Hayashi M."/>
            <person name="Muto Y."/>
            <person name="Tanaka K."/>
            <person name="Niwa H."/>
        </authorList>
    </citation>
    <scope>NUCLEOTIDE SEQUENCE</scope>
    <source>
        <strain evidence="7">GTC17253</strain>
    </source>
</reference>
<dbReference type="InterPro" id="IPR036249">
    <property type="entry name" value="Thioredoxin-like_sf"/>
</dbReference>